<protein>
    <submittedName>
        <fullName evidence="1">Uncharacterized protein</fullName>
    </submittedName>
</protein>
<organism evidence="1 2">
    <name type="scientific">Avena sativa</name>
    <name type="common">Oat</name>
    <dbReference type="NCBI Taxonomy" id="4498"/>
    <lineage>
        <taxon>Eukaryota</taxon>
        <taxon>Viridiplantae</taxon>
        <taxon>Streptophyta</taxon>
        <taxon>Embryophyta</taxon>
        <taxon>Tracheophyta</taxon>
        <taxon>Spermatophyta</taxon>
        <taxon>Magnoliopsida</taxon>
        <taxon>Liliopsida</taxon>
        <taxon>Poales</taxon>
        <taxon>Poaceae</taxon>
        <taxon>BOP clade</taxon>
        <taxon>Pooideae</taxon>
        <taxon>Poodae</taxon>
        <taxon>Poeae</taxon>
        <taxon>Poeae Chloroplast Group 1 (Aveneae type)</taxon>
        <taxon>Aveninae</taxon>
        <taxon>Avena</taxon>
    </lineage>
</organism>
<dbReference type="EnsemblPlants" id="AVESA.00010b.r2.5CG0923710.1">
    <property type="protein sequence ID" value="AVESA.00010b.r2.5CG0923710.1.CDS"/>
    <property type="gene ID" value="AVESA.00010b.r2.5CG0923710"/>
</dbReference>
<proteinExistence type="predicted"/>
<reference evidence="1" key="1">
    <citation type="submission" date="2021-05" db="EMBL/GenBank/DDBJ databases">
        <authorList>
            <person name="Scholz U."/>
            <person name="Mascher M."/>
            <person name="Fiebig A."/>
        </authorList>
    </citation>
    <scope>NUCLEOTIDE SEQUENCE [LARGE SCALE GENOMIC DNA]</scope>
</reference>
<sequence>MSVFGGDSWAREPQQRKRRLDDLMLPTAAISSSSSSPSPSGSFKRLSSGKFACLFCPHRPVLESPLMLSMHIKGSRHIAAESTLREKELQRQNEINKRLALSSVAYVSRCSSNEYPSVMAGGTIEKPLTEQTRRAILEAQSTRFNNFSATKESHEVKRTGNALYRYSQVAPFGVPLENCTENTGSIESKILKEGPLLVIKRQGRCFHSGK</sequence>
<accession>A0ACD5Y182</accession>
<name>A0ACD5Y182_AVESA</name>
<evidence type="ECO:0000313" key="2">
    <source>
        <dbReference type="Proteomes" id="UP001732700"/>
    </source>
</evidence>
<evidence type="ECO:0000313" key="1">
    <source>
        <dbReference type="EnsemblPlants" id="AVESA.00010b.r2.5CG0923710.1.CDS"/>
    </source>
</evidence>
<dbReference type="Proteomes" id="UP001732700">
    <property type="component" value="Chromosome 5C"/>
</dbReference>
<keyword evidence="2" id="KW-1185">Reference proteome</keyword>
<reference evidence="1" key="2">
    <citation type="submission" date="2025-09" db="UniProtKB">
        <authorList>
            <consortium name="EnsemblPlants"/>
        </authorList>
    </citation>
    <scope>IDENTIFICATION</scope>
</reference>